<sequence>MESYHLSHFPVDHSSVHLAFFKNVTNSADLRKRLVAAATMEGEEGDRERDLLDYAFVEANMIVDREQLLTAIYSALQAASSGSLKTKTLHSEVLLSLHPSATPQINEALRKFGISATTKNLILVRIGPPSSCSTTSTSTSSPPSSDEDAKAEHEQKLVDAMSDLVEGEMTSLSQLRESDVDWKGLKKLYKLNEMNLPSNAPSTETEKDMLAAVITSTIATKTVAG</sequence>
<gene>
    <name evidence="10" type="ORF">FFLO_05590</name>
</gene>
<evidence type="ECO:0000256" key="5">
    <source>
        <dbReference type="ARBA" id="ARBA00022694"/>
    </source>
</evidence>
<dbReference type="GO" id="GO:0000408">
    <property type="term" value="C:EKC/KEOPS complex"/>
    <property type="evidence" value="ECO:0007669"/>
    <property type="project" value="TreeGrafter"/>
</dbReference>
<dbReference type="EMBL" id="JABELV010000146">
    <property type="protein sequence ID" value="KAG7529522.1"/>
    <property type="molecule type" value="Genomic_DNA"/>
</dbReference>
<reference evidence="10" key="1">
    <citation type="submission" date="2020-04" db="EMBL/GenBank/DDBJ databases">
        <title>Analysis of mating type loci in Filobasidium floriforme.</title>
        <authorList>
            <person name="Nowrousian M."/>
        </authorList>
    </citation>
    <scope>NUCLEOTIDE SEQUENCE</scope>
    <source>
        <strain evidence="10">CBS 6242</strain>
    </source>
</reference>
<keyword evidence="5" id="KW-0819">tRNA processing</keyword>
<evidence type="ECO:0000256" key="7">
    <source>
        <dbReference type="ARBA" id="ARBA00025043"/>
    </source>
</evidence>
<dbReference type="Proteomes" id="UP000812966">
    <property type="component" value="Unassembled WGS sequence"/>
</dbReference>
<dbReference type="GO" id="GO:0005829">
    <property type="term" value="C:cytosol"/>
    <property type="evidence" value="ECO:0007669"/>
    <property type="project" value="TreeGrafter"/>
</dbReference>
<feature type="compositionally biased region" description="Low complexity" evidence="9">
    <location>
        <begin position="129"/>
        <end position="144"/>
    </location>
</feature>
<evidence type="ECO:0000256" key="3">
    <source>
        <dbReference type="ARBA" id="ARBA00015316"/>
    </source>
</evidence>
<evidence type="ECO:0000256" key="6">
    <source>
        <dbReference type="ARBA" id="ARBA00023242"/>
    </source>
</evidence>
<evidence type="ECO:0000256" key="1">
    <source>
        <dbReference type="ARBA" id="ARBA00004123"/>
    </source>
</evidence>
<dbReference type="Gene3D" id="3.30.2380.10">
    <property type="entry name" value="CGI121/TPRKB"/>
    <property type="match status" value="1"/>
</dbReference>
<proteinExistence type="inferred from homology"/>
<evidence type="ECO:0000256" key="2">
    <source>
        <dbReference type="ARBA" id="ARBA00005546"/>
    </source>
</evidence>
<comment type="similarity">
    <text evidence="2 8">Belongs to the CGI121/TPRKB family.</text>
</comment>
<comment type="function">
    <text evidence="7">Component of the EKC/KEOPS complex that is required for the formation of a threonylcarbamoyl group on adenosine at position 37 (t(6)A37) in tRNAs that read codons beginning with adenine. The complex is probably involved in the transfer of the threonylcarbamoyl moiety of threonylcarbamoyl-AMP (TC-AMP) to the N6 group of A37. CGI121 acts as an allosteric effector that regulates the t(6)A activity of the complex. The EKC/KEOPS complex also promotes both telomere uncapping and telomere elongation. The complex is required for efficient recruitment of transcriptional coactivators. CGI121 is not required for tRNA modification.</text>
</comment>
<dbReference type="PANTHER" id="PTHR15840:SF10">
    <property type="entry name" value="EKC_KEOPS COMPLEX SUBUNIT TPRKB"/>
    <property type="match status" value="1"/>
</dbReference>
<protein>
    <recommendedName>
        <fullName evidence="4">EKC/KEOPS complex subunit CGI121</fullName>
    </recommendedName>
    <alternativeName>
        <fullName evidence="3">EKC/KEOPS complex subunit cgi121</fullName>
    </alternativeName>
</protein>
<organism evidence="10 11">
    <name type="scientific">Filobasidium floriforme</name>
    <dbReference type="NCBI Taxonomy" id="5210"/>
    <lineage>
        <taxon>Eukaryota</taxon>
        <taxon>Fungi</taxon>
        <taxon>Dikarya</taxon>
        <taxon>Basidiomycota</taxon>
        <taxon>Agaricomycotina</taxon>
        <taxon>Tremellomycetes</taxon>
        <taxon>Filobasidiales</taxon>
        <taxon>Filobasidiaceae</taxon>
        <taxon>Filobasidium</taxon>
    </lineage>
</organism>
<dbReference type="InterPro" id="IPR036504">
    <property type="entry name" value="CGI121/TPRKB_sf"/>
</dbReference>
<keyword evidence="11" id="KW-1185">Reference proteome</keyword>
<comment type="caution">
    <text evidence="10">The sequence shown here is derived from an EMBL/GenBank/DDBJ whole genome shotgun (WGS) entry which is preliminary data.</text>
</comment>
<evidence type="ECO:0000256" key="4">
    <source>
        <dbReference type="ARBA" id="ARBA00016009"/>
    </source>
</evidence>
<dbReference type="GO" id="GO:0002949">
    <property type="term" value="P:tRNA threonylcarbamoyladenosine modification"/>
    <property type="evidence" value="ECO:0007669"/>
    <property type="project" value="TreeGrafter"/>
</dbReference>
<dbReference type="SUPFAM" id="SSF143870">
    <property type="entry name" value="PF0523-like"/>
    <property type="match status" value="1"/>
</dbReference>
<comment type="subcellular location">
    <subcellularLocation>
        <location evidence="1">Nucleus</location>
    </subcellularLocation>
</comment>
<accession>A0A8K0JIS6</accession>
<keyword evidence="6 8" id="KW-0539">Nucleus</keyword>
<evidence type="ECO:0000256" key="8">
    <source>
        <dbReference type="RuleBase" id="RU004398"/>
    </source>
</evidence>
<evidence type="ECO:0000313" key="11">
    <source>
        <dbReference type="Proteomes" id="UP000812966"/>
    </source>
</evidence>
<dbReference type="InterPro" id="IPR013926">
    <property type="entry name" value="CGI121/TPRKB"/>
</dbReference>
<dbReference type="Pfam" id="PF08617">
    <property type="entry name" value="CGI-121"/>
    <property type="match status" value="1"/>
</dbReference>
<evidence type="ECO:0000256" key="9">
    <source>
        <dbReference type="SAM" id="MobiDB-lite"/>
    </source>
</evidence>
<evidence type="ECO:0000313" key="10">
    <source>
        <dbReference type="EMBL" id="KAG7529522.1"/>
    </source>
</evidence>
<feature type="region of interest" description="Disordered" evidence="9">
    <location>
        <begin position="129"/>
        <end position="154"/>
    </location>
</feature>
<dbReference type="PANTHER" id="PTHR15840">
    <property type="entry name" value="CGI-121 FAMILY MEMBER"/>
    <property type="match status" value="1"/>
</dbReference>
<dbReference type="GO" id="GO:0005634">
    <property type="term" value="C:nucleus"/>
    <property type="evidence" value="ECO:0007669"/>
    <property type="project" value="UniProtKB-SubCell"/>
</dbReference>
<name>A0A8K0JIS6_9TREE</name>
<dbReference type="AlphaFoldDB" id="A0A8K0JIS6"/>